<dbReference type="Proteomes" id="UP001239111">
    <property type="component" value="Chromosome 3"/>
</dbReference>
<dbReference type="EMBL" id="CM056743">
    <property type="protein sequence ID" value="KAJ8673477.1"/>
    <property type="molecule type" value="Genomic_DNA"/>
</dbReference>
<proteinExistence type="predicted"/>
<reference evidence="1" key="1">
    <citation type="submission" date="2023-04" db="EMBL/GenBank/DDBJ databases">
        <title>A chromosome-level genome assembly of the parasitoid wasp Eretmocerus hayati.</title>
        <authorList>
            <person name="Zhong Y."/>
            <person name="Liu S."/>
            <person name="Liu Y."/>
        </authorList>
    </citation>
    <scope>NUCLEOTIDE SEQUENCE</scope>
    <source>
        <strain evidence="1">ZJU_SS_LIU_2023</strain>
    </source>
</reference>
<name>A0ACC2NQT1_9HYME</name>
<evidence type="ECO:0000313" key="1">
    <source>
        <dbReference type="EMBL" id="KAJ8673477.1"/>
    </source>
</evidence>
<sequence>MDRMEKPPGPQKRPAIRRSIGASYSKESTDNYINNMRTRSTTQAAKSSKSDNAASDDINPESEEDSLNIEESNSIGENTNQPKKRLKKQERLSSDNENENANSKPRSVKTDSLKRNSTKVKEPLRLSKNSEPYDSQSSFNLKVPIVAVLLTIIVLFLVSYSSGRGIGMPSWKLTETESDSTNKLRMDSIKEKIKKISSHYKNQARDLWREVYIGITNRIREPKKPSIILLLGNRSEALDCLAVLFGDVSSSNLETGKLSLTPSEFPTDMGAVIESLRSKMEEKRVVVIQDLLNINVEALKAFHNLCDRINPLVEEVMFIITIISDDYDGQSKPIKFVEEKLYKKLKGKMKEDAIQPLITRITDGPILTVMAEPSISSCPLLDS</sequence>
<protein>
    <submittedName>
        <fullName evidence="1">Uncharacterized protein</fullName>
    </submittedName>
</protein>
<keyword evidence="2" id="KW-1185">Reference proteome</keyword>
<accession>A0ACC2NQT1</accession>
<organism evidence="1 2">
    <name type="scientific">Eretmocerus hayati</name>
    <dbReference type="NCBI Taxonomy" id="131215"/>
    <lineage>
        <taxon>Eukaryota</taxon>
        <taxon>Metazoa</taxon>
        <taxon>Ecdysozoa</taxon>
        <taxon>Arthropoda</taxon>
        <taxon>Hexapoda</taxon>
        <taxon>Insecta</taxon>
        <taxon>Pterygota</taxon>
        <taxon>Neoptera</taxon>
        <taxon>Endopterygota</taxon>
        <taxon>Hymenoptera</taxon>
        <taxon>Apocrita</taxon>
        <taxon>Proctotrupomorpha</taxon>
        <taxon>Chalcidoidea</taxon>
        <taxon>Aphelinidae</taxon>
        <taxon>Aphelininae</taxon>
        <taxon>Eretmocerus</taxon>
    </lineage>
</organism>
<evidence type="ECO:0000313" key="2">
    <source>
        <dbReference type="Proteomes" id="UP001239111"/>
    </source>
</evidence>
<gene>
    <name evidence="1" type="ORF">QAD02_004739</name>
</gene>
<comment type="caution">
    <text evidence="1">The sequence shown here is derived from an EMBL/GenBank/DDBJ whole genome shotgun (WGS) entry which is preliminary data.</text>
</comment>